<sequence length="313" mass="35284">MDNPAPHHPHHRTKPPGTLPNIQRDYVEASAYSANTMSTQFDQWTISVTKGPILSSQCTCHTECRKDLPVGSSVNGNSLANDTTTVPQKCVFCRYDARIELKHLPDMVFVQNRLVISSPDDKFGVEFNAVDALNSIGAEPSDDIKVASAGAWQNARTESLQTYGPNAVKYDWTFGPNYTGTTFGITVEPTTDSLNMALLTQRDPVLFFDEFHLYCDELDDNGCAEMEVKIRVVESYLFVLLRYYLRVDHVAVKLQDVRLMFEKGKDFMLREYTLREAKTSSLAPDISPMEPVQIWSALKPTQTIVEKLSFRKV</sequence>
<dbReference type="Pfam" id="PF04176">
    <property type="entry name" value="TIP41"/>
    <property type="match status" value="1"/>
</dbReference>
<dbReference type="GO" id="GO:0005829">
    <property type="term" value="C:cytosol"/>
    <property type="evidence" value="ECO:0007669"/>
    <property type="project" value="TreeGrafter"/>
</dbReference>
<feature type="region of interest" description="Disordered" evidence="3">
    <location>
        <begin position="1"/>
        <end position="21"/>
    </location>
</feature>
<dbReference type="InterPro" id="IPR051330">
    <property type="entry name" value="Phosphatase_reg/MetRdx"/>
</dbReference>
<evidence type="ECO:0000313" key="4">
    <source>
        <dbReference type="EMBL" id="OQV19287.1"/>
    </source>
</evidence>
<dbReference type="InterPro" id="IPR007303">
    <property type="entry name" value="TIP41-like"/>
</dbReference>
<dbReference type="EMBL" id="MTYJ01000041">
    <property type="protein sequence ID" value="OQV19287.1"/>
    <property type="molecule type" value="Genomic_DNA"/>
</dbReference>
<gene>
    <name evidence="4" type="ORF">BV898_06708</name>
</gene>
<organism evidence="4 5">
    <name type="scientific">Hypsibius exemplaris</name>
    <name type="common">Freshwater tardigrade</name>
    <dbReference type="NCBI Taxonomy" id="2072580"/>
    <lineage>
        <taxon>Eukaryota</taxon>
        <taxon>Metazoa</taxon>
        <taxon>Ecdysozoa</taxon>
        <taxon>Tardigrada</taxon>
        <taxon>Eutardigrada</taxon>
        <taxon>Parachela</taxon>
        <taxon>Hypsibioidea</taxon>
        <taxon>Hypsibiidae</taxon>
        <taxon>Hypsibius</taxon>
    </lineage>
</organism>
<name>A0A1W0WVV4_HYPEX</name>
<evidence type="ECO:0000256" key="3">
    <source>
        <dbReference type="SAM" id="MobiDB-lite"/>
    </source>
</evidence>
<evidence type="ECO:0000313" key="5">
    <source>
        <dbReference type="Proteomes" id="UP000192578"/>
    </source>
</evidence>
<reference evidence="5" key="1">
    <citation type="submission" date="2017-01" db="EMBL/GenBank/DDBJ databases">
        <title>Comparative genomics of anhydrobiosis in the tardigrade Hypsibius dujardini.</title>
        <authorList>
            <person name="Yoshida Y."/>
            <person name="Koutsovoulos G."/>
            <person name="Laetsch D."/>
            <person name="Stevens L."/>
            <person name="Kumar S."/>
            <person name="Horikawa D."/>
            <person name="Ishino K."/>
            <person name="Komine S."/>
            <person name="Tomita M."/>
            <person name="Blaxter M."/>
            <person name="Arakawa K."/>
        </authorList>
    </citation>
    <scope>NUCLEOTIDE SEQUENCE [LARGE SCALE GENOMIC DNA]</scope>
    <source>
        <strain evidence="5">Z151</strain>
    </source>
</reference>
<comment type="caution">
    <text evidence="4">The sequence shown here is derived from an EMBL/GenBank/DDBJ whole genome shotgun (WGS) entry which is preliminary data.</text>
</comment>
<dbReference type="PANTHER" id="PTHR21021:SF16">
    <property type="entry name" value="TIP41-LIKE PROTEIN"/>
    <property type="match status" value="1"/>
</dbReference>
<proteinExistence type="inferred from homology"/>
<dbReference type="Proteomes" id="UP000192578">
    <property type="component" value="Unassembled WGS sequence"/>
</dbReference>
<keyword evidence="5" id="KW-1185">Reference proteome</keyword>
<protein>
    <recommendedName>
        <fullName evidence="2">TIP41-like protein</fullName>
    </recommendedName>
</protein>
<dbReference type="AlphaFoldDB" id="A0A1W0WVV4"/>
<dbReference type="PANTHER" id="PTHR21021">
    <property type="entry name" value="GAF/PUTATIVE CYTOSKELETAL PROTEIN"/>
    <property type="match status" value="1"/>
</dbReference>
<evidence type="ECO:0000256" key="1">
    <source>
        <dbReference type="ARBA" id="ARBA00006658"/>
    </source>
</evidence>
<comment type="similarity">
    <text evidence="1">Belongs to the TIP41 family.</text>
</comment>
<accession>A0A1W0WVV4</accession>
<dbReference type="GO" id="GO:0031929">
    <property type="term" value="P:TOR signaling"/>
    <property type="evidence" value="ECO:0007669"/>
    <property type="project" value="TreeGrafter"/>
</dbReference>
<evidence type="ECO:0000256" key="2">
    <source>
        <dbReference type="ARBA" id="ARBA00018951"/>
    </source>
</evidence>
<dbReference type="OrthoDB" id="10253878at2759"/>